<name>A0A094LBA1_9BACL</name>
<comment type="caution">
    <text evidence="1">The sequence shown here is derived from an EMBL/GenBank/DDBJ whole genome shotgun (WGS) entry which is preliminary data.</text>
</comment>
<organism evidence="1">
    <name type="scientific">Anoxybacillus flavithermus</name>
    <dbReference type="NCBI Taxonomy" id="33934"/>
    <lineage>
        <taxon>Bacteria</taxon>
        <taxon>Bacillati</taxon>
        <taxon>Bacillota</taxon>
        <taxon>Bacilli</taxon>
        <taxon>Bacillales</taxon>
        <taxon>Anoxybacillaceae</taxon>
        <taxon>Anoxybacillus</taxon>
    </lineage>
</organism>
<sequence length="65" mass="7501">MYDIILQSRSKAQRALADSSELADIQNYINANEKHRINNCLVLQKVATSSLFRWSRYKVLSLTTL</sequence>
<dbReference type="EMBL" id="JPZO01000158">
    <property type="protein sequence ID" value="KFZ32173.1"/>
    <property type="molecule type" value="Genomic_DNA"/>
</dbReference>
<evidence type="ECO:0000313" key="1">
    <source>
        <dbReference type="EMBL" id="KFZ32173.1"/>
    </source>
</evidence>
<proteinExistence type="predicted"/>
<dbReference type="AlphaFoldDB" id="A0A094LBA1"/>
<reference evidence="1" key="1">
    <citation type="submission" date="2014-08" db="EMBL/GenBank/DDBJ databases">
        <title>Fullgenome sequencing of Anoxybacillus sp.25 isolate from Garga hot-spring Russia.</title>
        <authorList>
            <person name="Rozanov A.S."/>
            <person name="Kotenko A.V."/>
            <person name="Malup T.K."/>
            <person name="Peltek S.E."/>
        </authorList>
    </citation>
    <scope>NUCLEOTIDE SEQUENCE [LARGE SCALE GENOMIC DNA]</scope>
    <source>
        <strain evidence="1">25</strain>
    </source>
</reference>
<protein>
    <submittedName>
        <fullName evidence="1">Uncharacterized protein</fullName>
    </submittedName>
</protein>
<accession>A0A094LBA1</accession>
<gene>
    <name evidence="1" type="ORF">JS44_15765</name>
</gene>